<dbReference type="SUPFAM" id="SSF100950">
    <property type="entry name" value="NagB/RpiA/CoA transferase-like"/>
    <property type="match status" value="1"/>
</dbReference>
<name>A0A845L7S8_9FIRM</name>
<proteinExistence type="predicted"/>
<organism evidence="2 3">
    <name type="scientific">Heliomicrobium undosum</name>
    <dbReference type="NCBI Taxonomy" id="121734"/>
    <lineage>
        <taxon>Bacteria</taxon>
        <taxon>Bacillati</taxon>
        <taxon>Bacillota</taxon>
        <taxon>Clostridia</taxon>
        <taxon>Eubacteriales</taxon>
        <taxon>Heliobacteriaceae</taxon>
        <taxon>Heliomicrobium</taxon>
    </lineage>
</organism>
<dbReference type="EMBL" id="WXEY01000025">
    <property type="protein sequence ID" value="MZP31095.1"/>
    <property type="molecule type" value="Genomic_DNA"/>
</dbReference>
<gene>
    <name evidence="2" type="ORF">GTO91_15380</name>
</gene>
<feature type="domain" description="LUD" evidence="1">
    <location>
        <begin position="45"/>
        <end position="207"/>
    </location>
</feature>
<comment type="caution">
    <text evidence="2">The sequence shown here is derived from an EMBL/GenBank/DDBJ whole genome shotgun (WGS) entry which is preliminary data.</text>
</comment>
<dbReference type="InterPro" id="IPR037171">
    <property type="entry name" value="NagB/RpiA_transferase-like"/>
</dbReference>
<dbReference type="RefSeq" id="WP_161259616.1">
    <property type="nucleotide sequence ID" value="NZ_WXEY01000025.1"/>
</dbReference>
<dbReference type="PANTHER" id="PTHR43682">
    <property type="entry name" value="LACTATE UTILIZATION PROTEIN C"/>
    <property type="match status" value="1"/>
</dbReference>
<dbReference type="Proteomes" id="UP000463470">
    <property type="component" value="Unassembled WGS sequence"/>
</dbReference>
<dbReference type="PANTHER" id="PTHR43682:SF1">
    <property type="entry name" value="LACTATE UTILIZATION PROTEIN C"/>
    <property type="match status" value="1"/>
</dbReference>
<reference evidence="2 3" key="1">
    <citation type="submission" date="2020-01" db="EMBL/GenBank/DDBJ databases">
        <title>Whole-genome sequence of Heliobacterium undosum DSM 13378.</title>
        <authorList>
            <person name="Kyndt J.A."/>
            <person name="Meyer T.E."/>
        </authorList>
    </citation>
    <scope>NUCLEOTIDE SEQUENCE [LARGE SCALE GENOMIC DNA]</scope>
    <source>
        <strain evidence="2 3">DSM 13378</strain>
    </source>
</reference>
<dbReference type="OrthoDB" id="9794157at2"/>
<dbReference type="Gene3D" id="3.40.50.10420">
    <property type="entry name" value="NagB/RpiA/CoA transferase-like"/>
    <property type="match status" value="1"/>
</dbReference>
<evidence type="ECO:0000313" key="2">
    <source>
        <dbReference type="EMBL" id="MZP31095.1"/>
    </source>
</evidence>
<dbReference type="AlphaFoldDB" id="A0A845L7S8"/>
<sequence>MAEAEFLSHLAQALGRPTPAAPATLPDYRLPPRAVDGLDADHRLNAFVRAFEAVNGRFLRAHGWDEAAGLVRALLDELGIGESQAAVWSGPELEPLRRIFPGFYAGGETSEIARRDLGITWAHAVIAETGTLALLAGPGNARSTSVLPPVHLALFSKNELVGTLGEAFDRLGNQPFRALNFITGPSRTSDIEMDLTIGVHGPERVIALCLEA</sequence>
<dbReference type="InterPro" id="IPR024185">
    <property type="entry name" value="FTHF_cligase-like_sf"/>
</dbReference>
<keyword evidence="3" id="KW-1185">Reference proteome</keyword>
<evidence type="ECO:0000259" key="1">
    <source>
        <dbReference type="Pfam" id="PF02589"/>
    </source>
</evidence>
<accession>A0A845L7S8</accession>
<protein>
    <recommendedName>
        <fullName evidence="1">LUD domain-containing protein</fullName>
    </recommendedName>
</protein>
<dbReference type="InterPro" id="IPR003741">
    <property type="entry name" value="LUD_dom"/>
</dbReference>
<evidence type="ECO:0000313" key="3">
    <source>
        <dbReference type="Proteomes" id="UP000463470"/>
    </source>
</evidence>
<dbReference type="Pfam" id="PF02589">
    <property type="entry name" value="LUD_dom"/>
    <property type="match status" value="1"/>
</dbReference>